<gene>
    <name evidence="1 2" type="primary">napD</name>
    <name evidence="2" type="ORF">CPIN18021_0444</name>
</gene>
<accession>A0A1S6U6A3</accession>
<dbReference type="InterPro" id="IPR005623">
    <property type="entry name" value="Chaperone_NapD_NO3_reduct"/>
</dbReference>
<dbReference type="Pfam" id="PF03927">
    <property type="entry name" value="NapD"/>
    <property type="match status" value="1"/>
</dbReference>
<reference evidence="3" key="1">
    <citation type="submission" date="2016-09" db="EMBL/GenBank/DDBJ databases">
        <title>Comparative genomics of the Campylobacter concisus group.</title>
        <authorList>
            <person name="Miller W.G."/>
            <person name="Yee E."/>
            <person name="Chapman M.H."/>
            <person name="Huynh S."/>
            <person name="Bono J.L."/>
            <person name="On S.L.W."/>
            <person name="StLeger J."/>
            <person name="Foster G."/>
            <person name="Parker C.T."/>
        </authorList>
    </citation>
    <scope>NUCLEOTIDE SEQUENCE [LARGE SCALE GENOMIC DNA]</scope>
    <source>
        <strain evidence="3">RM18021</strain>
    </source>
</reference>
<dbReference type="GO" id="GO:0051224">
    <property type="term" value="P:negative regulation of protein transport"/>
    <property type="evidence" value="ECO:0007669"/>
    <property type="project" value="UniProtKB-UniRule"/>
</dbReference>
<comment type="subunit">
    <text evidence="1">Interacts with the cytoplasmic NapA precursor.</text>
</comment>
<evidence type="ECO:0000256" key="1">
    <source>
        <dbReference type="HAMAP-Rule" id="MF_02200"/>
    </source>
</evidence>
<dbReference type="Proteomes" id="UP000190868">
    <property type="component" value="Chromosome"/>
</dbReference>
<keyword evidence="3" id="KW-1185">Reference proteome</keyword>
<dbReference type="AlphaFoldDB" id="A0A1S6U6A3"/>
<comment type="similarity">
    <text evidence="1">Belongs to the NapD family.</text>
</comment>
<dbReference type="RefSeq" id="WP_157888037.1">
    <property type="nucleotide sequence ID" value="NZ_CP017258.1"/>
</dbReference>
<keyword evidence="1" id="KW-0963">Cytoplasm</keyword>
<proteinExistence type="inferred from homology"/>
<organism evidence="2 3">
    <name type="scientific">Campylobacter pinnipediorum subsp. caledonicus</name>
    <dbReference type="NCBI Taxonomy" id="1874362"/>
    <lineage>
        <taxon>Bacteria</taxon>
        <taxon>Pseudomonadati</taxon>
        <taxon>Campylobacterota</taxon>
        <taxon>Epsilonproteobacteria</taxon>
        <taxon>Campylobacterales</taxon>
        <taxon>Campylobacteraceae</taxon>
        <taxon>Campylobacter</taxon>
    </lineage>
</organism>
<protein>
    <recommendedName>
        <fullName evidence="1">Chaperone NapD</fullName>
    </recommendedName>
    <alternativeName>
        <fullName evidence="1">NapA signal peptide-binding chaperone NapD</fullName>
    </alternativeName>
</protein>
<evidence type="ECO:0000313" key="3">
    <source>
        <dbReference type="Proteomes" id="UP000190868"/>
    </source>
</evidence>
<comment type="subcellular location">
    <subcellularLocation>
        <location evidence="1">Cytoplasm</location>
    </subcellularLocation>
</comment>
<dbReference type="GO" id="GO:0005737">
    <property type="term" value="C:cytoplasm"/>
    <property type="evidence" value="ECO:0007669"/>
    <property type="project" value="UniProtKB-SubCell"/>
</dbReference>
<dbReference type="HAMAP" id="MF_02200">
    <property type="entry name" value="NapD"/>
    <property type="match status" value="1"/>
</dbReference>
<comment type="function">
    <text evidence="1">Chaperone for NapA, the catalytic subunit of the periplasmic nitrate reductase. It binds directly and specifically to the twin-arginine signal peptide of NapA, preventing premature interaction with the Tat translocase and premature export.</text>
</comment>
<dbReference type="Gene3D" id="3.30.70.920">
    <property type="match status" value="1"/>
</dbReference>
<sequence>MNISSVIIYVDKPDLVDEVLARAKEVKDCEIITHEGIKIVAVITVDSVNEEVKKFKELEAISGVSSVAMAYTYQEDIEFDKDKIDISDMLKNDDIKAEDIVYNGSVGYKIK</sequence>
<keyword evidence="1" id="KW-0143">Chaperone</keyword>
<name>A0A1S6U6A3_9BACT</name>
<dbReference type="EMBL" id="CP017258">
    <property type="protein sequence ID" value="AQW87284.1"/>
    <property type="molecule type" value="Genomic_DNA"/>
</dbReference>
<evidence type="ECO:0000313" key="2">
    <source>
        <dbReference type="EMBL" id="AQW87284.1"/>
    </source>
</evidence>
<dbReference type="GO" id="GO:0005048">
    <property type="term" value="F:signal sequence binding"/>
    <property type="evidence" value="ECO:0007669"/>
    <property type="project" value="UniProtKB-UniRule"/>
</dbReference>